<name>A0A6N9NPE5_9FLAO</name>
<gene>
    <name evidence="8" type="ORF">GQN54_13760</name>
</gene>
<dbReference type="RefSeq" id="WP_160634148.1">
    <property type="nucleotide sequence ID" value="NZ_WWNE01000014.1"/>
</dbReference>
<evidence type="ECO:0000313" key="8">
    <source>
        <dbReference type="EMBL" id="NBG67191.1"/>
    </source>
</evidence>
<feature type="transmembrane region" description="Helical" evidence="6">
    <location>
        <begin position="69"/>
        <end position="90"/>
    </location>
</feature>
<keyword evidence="9" id="KW-1185">Reference proteome</keyword>
<evidence type="ECO:0000256" key="4">
    <source>
        <dbReference type="ARBA" id="ARBA00022989"/>
    </source>
</evidence>
<accession>A0A6N9NPE5</accession>
<dbReference type="PANTHER" id="PTHR32322">
    <property type="entry name" value="INNER MEMBRANE TRANSPORTER"/>
    <property type="match status" value="1"/>
</dbReference>
<dbReference type="SUPFAM" id="SSF103481">
    <property type="entry name" value="Multidrug resistance efflux transporter EmrE"/>
    <property type="match status" value="2"/>
</dbReference>
<feature type="transmembrane region" description="Helical" evidence="6">
    <location>
        <begin position="36"/>
        <end position="57"/>
    </location>
</feature>
<dbReference type="InterPro" id="IPR037185">
    <property type="entry name" value="EmrE-like"/>
</dbReference>
<sequence length="298" mass="33467">MINKTVKAHLALLGANLIYGVNYSIAKLVMPEFIEPFGFIFCRVLGALLLFWGLTVFMKGEKIERKDYWRLFICGAFGVAGNQLSFFYGLNITSPINAAIIMTCNPVLVLIMSSIILKERINGLKLGGIFMGLTGAVGLILFNKSLTISTDTIIGDLFIFINATSYAIYLVMVKPLMKKYEPLTVIKWVFLFGFLFVFPFGFNQFKAIEWSTFTTNTWLAFSFVVVATTFFAYLFNIYALKSVNPSVVSIYIYSQPIVATMVALFIGQDELNFLKLFSALLIFVGVYLVSHKPKMKST</sequence>
<dbReference type="EMBL" id="WWNE01000014">
    <property type="protein sequence ID" value="NBG67191.1"/>
    <property type="molecule type" value="Genomic_DNA"/>
</dbReference>
<feature type="transmembrane region" description="Helical" evidence="6">
    <location>
        <begin position="217"/>
        <end position="238"/>
    </location>
</feature>
<reference evidence="8 9" key="1">
    <citation type="submission" date="2019-12" db="EMBL/GenBank/DDBJ databases">
        <authorList>
            <person name="Zhao J."/>
        </authorList>
    </citation>
    <scope>NUCLEOTIDE SEQUENCE [LARGE SCALE GENOMIC DNA]</scope>
    <source>
        <strain evidence="8 9">S-15</strain>
    </source>
</reference>
<feature type="transmembrane region" description="Helical" evidence="6">
    <location>
        <begin position="154"/>
        <end position="173"/>
    </location>
</feature>
<organism evidence="8 9">
    <name type="scientific">Acidiluteibacter ferrifornacis</name>
    <dbReference type="NCBI Taxonomy" id="2692424"/>
    <lineage>
        <taxon>Bacteria</taxon>
        <taxon>Pseudomonadati</taxon>
        <taxon>Bacteroidota</taxon>
        <taxon>Flavobacteriia</taxon>
        <taxon>Flavobacteriales</taxon>
        <taxon>Cryomorphaceae</taxon>
        <taxon>Acidiluteibacter</taxon>
    </lineage>
</organism>
<evidence type="ECO:0000256" key="1">
    <source>
        <dbReference type="ARBA" id="ARBA00004651"/>
    </source>
</evidence>
<evidence type="ECO:0000256" key="6">
    <source>
        <dbReference type="SAM" id="Phobius"/>
    </source>
</evidence>
<feature type="transmembrane region" description="Helical" evidence="6">
    <location>
        <begin position="185"/>
        <end position="205"/>
    </location>
</feature>
<feature type="transmembrane region" description="Helical" evidence="6">
    <location>
        <begin position="96"/>
        <end position="117"/>
    </location>
</feature>
<keyword evidence="2" id="KW-1003">Cell membrane</keyword>
<dbReference type="Pfam" id="PF00892">
    <property type="entry name" value="EamA"/>
    <property type="match status" value="2"/>
</dbReference>
<evidence type="ECO:0000256" key="5">
    <source>
        <dbReference type="ARBA" id="ARBA00023136"/>
    </source>
</evidence>
<dbReference type="InterPro" id="IPR050638">
    <property type="entry name" value="AA-Vitamin_Transporters"/>
</dbReference>
<dbReference type="Proteomes" id="UP000470771">
    <property type="component" value="Unassembled WGS sequence"/>
</dbReference>
<dbReference type="GO" id="GO:0005886">
    <property type="term" value="C:plasma membrane"/>
    <property type="evidence" value="ECO:0007669"/>
    <property type="project" value="UniProtKB-SubCell"/>
</dbReference>
<feature type="transmembrane region" description="Helical" evidence="6">
    <location>
        <begin position="250"/>
        <end position="267"/>
    </location>
</feature>
<protein>
    <submittedName>
        <fullName evidence="8">EamA family transporter</fullName>
    </submittedName>
</protein>
<evidence type="ECO:0000256" key="3">
    <source>
        <dbReference type="ARBA" id="ARBA00022692"/>
    </source>
</evidence>
<proteinExistence type="predicted"/>
<feature type="transmembrane region" description="Helical" evidence="6">
    <location>
        <begin position="273"/>
        <end position="290"/>
    </location>
</feature>
<keyword evidence="4 6" id="KW-1133">Transmembrane helix</keyword>
<comment type="caution">
    <text evidence="8">The sequence shown here is derived from an EMBL/GenBank/DDBJ whole genome shotgun (WGS) entry which is preliminary data.</text>
</comment>
<feature type="domain" description="EamA" evidence="7">
    <location>
        <begin position="8"/>
        <end position="140"/>
    </location>
</feature>
<keyword evidence="5 6" id="KW-0472">Membrane</keyword>
<comment type="subcellular location">
    <subcellularLocation>
        <location evidence="1">Cell membrane</location>
        <topology evidence="1">Multi-pass membrane protein</topology>
    </subcellularLocation>
</comment>
<evidence type="ECO:0000256" key="2">
    <source>
        <dbReference type="ARBA" id="ARBA00022475"/>
    </source>
</evidence>
<keyword evidence="3 6" id="KW-0812">Transmembrane</keyword>
<dbReference type="AlphaFoldDB" id="A0A6N9NPE5"/>
<dbReference type="InterPro" id="IPR000620">
    <property type="entry name" value="EamA_dom"/>
</dbReference>
<dbReference type="PANTHER" id="PTHR32322:SF18">
    <property type="entry name" value="S-ADENOSYLMETHIONINE_S-ADENOSYLHOMOCYSTEINE TRANSPORTER"/>
    <property type="match status" value="1"/>
</dbReference>
<feature type="domain" description="EamA" evidence="7">
    <location>
        <begin position="154"/>
        <end position="290"/>
    </location>
</feature>
<feature type="transmembrane region" description="Helical" evidence="6">
    <location>
        <begin position="124"/>
        <end position="142"/>
    </location>
</feature>
<evidence type="ECO:0000313" key="9">
    <source>
        <dbReference type="Proteomes" id="UP000470771"/>
    </source>
</evidence>
<evidence type="ECO:0000259" key="7">
    <source>
        <dbReference type="Pfam" id="PF00892"/>
    </source>
</evidence>